<accession>A0AA43TLK6</accession>
<dbReference type="InterPro" id="IPR036165">
    <property type="entry name" value="YefM-like_sf"/>
</dbReference>
<dbReference type="EMBL" id="JAQSDF010000025">
    <property type="protein sequence ID" value="MDI1231247.1"/>
    <property type="molecule type" value="Genomic_DNA"/>
</dbReference>
<organism evidence="2 3">
    <name type="scientific">Candidatus Methylobacter titanis</name>
    <dbReference type="NCBI Taxonomy" id="3053457"/>
    <lineage>
        <taxon>Bacteria</taxon>
        <taxon>Pseudomonadati</taxon>
        <taxon>Pseudomonadota</taxon>
        <taxon>Gammaproteobacteria</taxon>
        <taxon>Methylococcales</taxon>
        <taxon>Methylococcaceae</taxon>
        <taxon>Methylobacter</taxon>
    </lineage>
</organism>
<reference evidence="2" key="1">
    <citation type="submission" date="2023-01" db="EMBL/GenBank/DDBJ databases">
        <title>Biogeochemical cycle of methane in antarctic sediments.</title>
        <authorList>
            <person name="Roldan D.M."/>
            <person name="Menes R.J."/>
        </authorList>
    </citation>
    <scope>NUCLEOTIDE SEQUENCE [LARGE SCALE GENOMIC DNA]</scope>
    <source>
        <strain evidence="2">K-2018 MAG008</strain>
    </source>
</reference>
<evidence type="ECO:0000256" key="1">
    <source>
        <dbReference type="ARBA" id="ARBA00009981"/>
    </source>
</evidence>
<evidence type="ECO:0000313" key="2">
    <source>
        <dbReference type="EMBL" id="MDI1231247.1"/>
    </source>
</evidence>
<dbReference type="Proteomes" id="UP001160519">
    <property type="component" value="Unassembled WGS sequence"/>
</dbReference>
<keyword evidence="3" id="KW-1185">Reference proteome</keyword>
<comment type="similarity">
    <text evidence="1">Belongs to the phD/YefM antitoxin family.</text>
</comment>
<proteinExistence type="inferred from homology"/>
<gene>
    <name evidence="2" type="ORF">PSU93_08875</name>
</gene>
<sequence>MLVITANDLKRSGVSSIERAMTDSDEHQVLIDVRGKTKYIVLDIEEFNHYREYQLEKAIHEAEECLVSGQYRVIDDIDDFAEQLRQEIEHGA</sequence>
<protein>
    <recommendedName>
        <fullName evidence="4">Prevent-host-death protein</fullName>
    </recommendedName>
</protein>
<name>A0AA43TLK6_9GAMM</name>
<evidence type="ECO:0000313" key="3">
    <source>
        <dbReference type="Proteomes" id="UP001160519"/>
    </source>
</evidence>
<dbReference type="SUPFAM" id="SSF143120">
    <property type="entry name" value="YefM-like"/>
    <property type="match status" value="1"/>
</dbReference>
<comment type="caution">
    <text evidence="2">The sequence shown here is derived from an EMBL/GenBank/DDBJ whole genome shotgun (WGS) entry which is preliminary data.</text>
</comment>
<dbReference type="AlphaFoldDB" id="A0AA43TLK6"/>
<evidence type="ECO:0008006" key="4">
    <source>
        <dbReference type="Google" id="ProtNLM"/>
    </source>
</evidence>